<evidence type="ECO:0000256" key="5">
    <source>
        <dbReference type="ARBA" id="ARBA00022827"/>
    </source>
</evidence>
<dbReference type="EMBL" id="NCTK01000001">
    <property type="protein sequence ID" value="OYQ13867.1"/>
    <property type="molecule type" value="Genomic_DNA"/>
</dbReference>
<keyword evidence="9" id="KW-0830">Ubiquinone</keyword>
<evidence type="ECO:0000256" key="3">
    <source>
        <dbReference type="ARBA" id="ARBA00005349"/>
    </source>
</evidence>
<proteinExistence type="inferred from homology"/>
<sequence length="428" mass="45872">MSTPAFSSSAGAPAFHVAVVGGGIVGRACALRLAQIGLRVAHVAPVTSPAPMPAGPDAWDARVYAFSSSSQALLEQLRIWPALDMSRVQPVQDMRVFGDEAAARGEYAHADLHFSAYAAGAPQLAWIAESSLIERALETALRFAHTVHTFTHAATGFEMEVDAVRLTLADGQAIRAECVVGADGKQSWVRQQAGISADAKPYRQLGVVANFQAEHWHQDTAWQWFLGTSAEGARAPDDQAPARGEILAMLPLPDRRVSMVWSANEDHARDLLALSPDALCRAVEAAAGGAVAARFGRLSCITPAQGFPLVLQHAGRLVAPRVALVGDAAHVIHPLAGQGMNLGLRDVAELGRVMAERETMRDHGDLRLLRRYERARREDLLSLTAATDGLHTLFALPGTLPRVVRNAGMRVVGLTPFIKRLLVRHALG</sequence>
<dbReference type="InterPro" id="IPR010971">
    <property type="entry name" value="UbiH/COQ6"/>
</dbReference>
<dbReference type="Proteomes" id="UP000216164">
    <property type="component" value="Unassembled WGS sequence"/>
</dbReference>
<dbReference type="PANTHER" id="PTHR43876">
    <property type="entry name" value="UBIQUINONE BIOSYNTHESIS MONOOXYGENASE COQ6, MITOCHONDRIAL"/>
    <property type="match status" value="1"/>
</dbReference>
<dbReference type="SUPFAM" id="SSF51905">
    <property type="entry name" value="FAD/NAD(P)-binding domain"/>
    <property type="match status" value="1"/>
</dbReference>
<feature type="domain" description="FAD-binding" evidence="8">
    <location>
        <begin position="16"/>
        <end position="378"/>
    </location>
</feature>
<evidence type="ECO:0000313" key="9">
    <source>
        <dbReference type="EMBL" id="OYQ13867.1"/>
    </source>
</evidence>
<keyword evidence="5" id="KW-0274">FAD</keyword>
<dbReference type="PROSITE" id="PS01304">
    <property type="entry name" value="UBIH"/>
    <property type="match status" value="1"/>
</dbReference>
<dbReference type="GO" id="GO:0071949">
    <property type="term" value="F:FAD binding"/>
    <property type="evidence" value="ECO:0007669"/>
    <property type="project" value="InterPro"/>
</dbReference>
<evidence type="ECO:0000256" key="1">
    <source>
        <dbReference type="ARBA" id="ARBA00001974"/>
    </source>
</evidence>
<organism evidence="9 10">
    <name type="scientific">Ralstonia solanacearum K60</name>
    <dbReference type="NCBI Taxonomy" id="1091042"/>
    <lineage>
        <taxon>Bacteria</taxon>
        <taxon>Pseudomonadati</taxon>
        <taxon>Pseudomonadota</taxon>
        <taxon>Betaproteobacteria</taxon>
        <taxon>Burkholderiales</taxon>
        <taxon>Burkholderiaceae</taxon>
        <taxon>Ralstonia</taxon>
        <taxon>Ralstonia solanacearum species complex</taxon>
    </lineage>
</organism>
<evidence type="ECO:0000256" key="7">
    <source>
        <dbReference type="ARBA" id="ARBA00023033"/>
    </source>
</evidence>
<evidence type="ECO:0000259" key="8">
    <source>
        <dbReference type="Pfam" id="PF01494"/>
    </source>
</evidence>
<dbReference type="Gene3D" id="3.50.50.60">
    <property type="entry name" value="FAD/NAD(P)-binding domain"/>
    <property type="match status" value="2"/>
</dbReference>
<keyword evidence="4" id="KW-0285">Flavoprotein</keyword>
<protein>
    <submittedName>
        <fullName evidence="9">Ubiquinone biosynthesis protein</fullName>
    </submittedName>
</protein>
<evidence type="ECO:0000313" key="10">
    <source>
        <dbReference type="Proteomes" id="UP000216164"/>
    </source>
</evidence>
<name>A0AAP8D4M8_RALSL</name>
<comment type="pathway">
    <text evidence="2">Cofactor biosynthesis; ubiquinone biosynthesis.</text>
</comment>
<dbReference type="InterPro" id="IPR018168">
    <property type="entry name" value="Ubi_Hdrlase_CS"/>
</dbReference>
<keyword evidence="6" id="KW-0560">Oxidoreductase</keyword>
<dbReference type="AlphaFoldDB" id="A0AAP8D4M8"/>
<dbReference type="NCBIfam" id="NF005787">
    <property type="entry name" value="PRK07608.1-2"/>
    <property type="match status" value="1"/>
</dbReference>
<evidence type="ECO:0000256" key="6">
    <source>
        <dbReference type="ARBA" id="ARBA00023002"/>
    </source>
</evidence>
<dbReference type="Pfam" id="PF01494">
    <property type="entry name" value="FAD_binding_3"/>
    <property type="match status" value="1"/>
</dbReference>
<accession>A0AAP8D4M8</accession>
<gene>
    <name evidence="9" type="ORF">B7R77_11815</name>
</gene>
<dbReference type="NCBIfam" id="NF005789">
    <property type="entry name" value="PRK07608.1-4"/>
    <property type="match status" value="1"/>
</dbReference>
<dbReference type="InterPro" id="IPR036188">
    <property type="entry name" value="FAD/NAD-bd_sf"/>
</dbReference>
<keyword evidence="7" id="KW-0503">Monooxygenase</keyword>
<evidence type="ECO:0000256" key="2">
    <source>
        <dbReference type="ARBA" id="ARBA00004749"/>
    </source>
</evidence>
<dbReference type="PRINTS" id="PR00420">
    <property type="entry name" value="RNGMNOXGNASE"/>
</dbReference>
<dbReference type="GO" id="GO:0006744">
    <property type="term" value="P:ubiquinone biosynthetic process"/>
    <property type="evidence" value="ECO:0007669"/>
    <property type="project" value="InterPro"/>
</dbReference>
<dbReference type="RefSeq" id="WP_003271516.1">
    <property type="nucleotide sequence ID" value="NZ_NCTK01000001.1"/>
</dbReference>
<dbReference type="GO" id="GO:0008681">
    <property type="term" value="F:2-octaprenyl-6-methoxyphenol hydroxylase activity"/>
    <property type="evidence" value="ECO:0007669"/>
    <property type="project" value="TreeGrafter"/>
</dbReference>
<dbReference type="NCBIfam" id="TIGR01988">
    <property type="entry name" value="Ubi-OHases"/>
    <property type="match status" value="1"/>
</dbReference>
<dbReference type="PANTHER" id="PTHR43876:SF8">
    <property type="entry name" value="2-OCTAPRENYL-6-METHOXYPHENOL HYDROXYLASE"/>
    <property type="match status" value="1"/>
</dbReference>
<comment type="similarity">
    <text evidence="3">Belongs to the UbiH/COQ6 family.</text>
</comment>
<dbReference type="InterPro" id="IPR002938">
    <property type="entry name" value="FAD-bd"/>
</dbReference>
<comment type="caution">
    <text evidence="9">The sequence shown here is derived from an EMBL/GenBank/DDBJ whole genome shotgun (WGS) entry which is preliminary data.</text>
</comment>
<comment type="cofactor">
    <cofactor evidence="1">
        <name>FAD</name>
        <dbReference type="ChEBI" id="CHEBI:57692"/>
    </cofactor>
</comment>
<reference evidence="9 10" key="1">
    <citation type="submission" date="2017-04" db="EMBL/GenBank/DDBJ databases">
        <title>Genome Announcement: Closed genomes of Ralstonia solanacearum strains K60, UW551, and UW700.</title>
        <authorList>
            <person name="Hayes M."/>
            <person name="Macintyre A.M."/>
            <person name="Allen C."/>
        </authorList>
    </citation>
    <scope>NUCLEOTIDE SEQUENCE [LARGE SCALE GENOMIC DNA]</scope>
    <source>
        <strain evidence="9 10">UW25</strain>
    </source>
</reference>
<evidence type="ECO:0000256" key="4">
    <source>
        <dbReference type="ARBA" id="ARBA00022630"/>
    </source>
</evidence>
<dbReference type="InterPro" id="IPR051205">
    <property type="entry name" value="UbiH/COQ6_monooxygenase"/>
</dbReference>